<dbReference type="SUPFAM" id="SSF100934">
    <property type="entry name" value="Heat shock protein 70kD (HSP70), C-terminal subdomain"/>
    <property type="match status" value="2"/>
</dbReference>
<dbReference type="InterPro" id="IPR029047">
    <property type="entry name" value="HSP70_peptide-bd_sf"/>
</dbReference>
<evidence type="ECO:0000256" key="8">
    <source>
        <dbReference type="ARBA" id="ARBA00022741"/>
    </source>
</evidence>
<dbReference type="CDD" id="cd11737">
    <property type="entry name" value="ASKHA_NBD_HSP70_HSPA4"/>
    <property type="match status" value="1"/>
</dbReference>
<feature type="compositionally biased region" description="Basic and acidic residues" evidence="12">
    <location>
        <begin position="859"/>
        <end position="869"/>
    </location>
</feature>
<keyword evidence="9" id="KW-0067">ATP-binding</keyword>
<dbReference type="PANTHER" id="PTHR45639">
    <property type="entry name" value="HSC70CB, ISOFORM G-RELATED"/>
    <property type="match status" value="1"/>
</dbReference>
<feature type="region of interest" description="Disordered" evidence="12">
    <location>
        <begin position="1"/>
        <end position="41"/>
    </location>
</feature>
<dbReference type="Ensembl" id="ENSCCET00000034477.1">
    <property type="protein sequence ID" value="ENSCCEP00000022716.1"/>
    <property type="gene ID" value="ENSCCEG00000019154.1"/>
</dbReference>
<dbReference type="AlphaFoldDB" id="A0A8C0VIR3"/>
<dbReference type="FunFam" id="1.20.1270.10:FF:000002">
    <property type="entry name" value="Heat shock 70 kDa protein 4"/>
    <property type="match status" value="1"/>
</dbReference>
<comment type="subcellular location">
    <subcellularLocation>
        <location evidence="1">Cytoplasm</location>
    </subcellularLocation>
</comment>
<feature type="compositionally biased region" description="Basic and acidic residues" evidence="12">
    <location>
        <begin position="14"/>
        <end position="34"/>
    </location>
</feature>
<dbReference type="SUPFAM" id="SSF100920">
    <property type="entry name" value="Heat shock protein 70kD (HSP70), peptide-binding domain"/>
    <property type="match status" value="1"/>
</dbReference>
<evidence type="ECO:0000256" key="9">
    <source>
        <dbReference type="ARBA" id="ARBA00022840"/>
    </source>
</evidence>
<dbReference type="PROSITE" id="PS00329">
    <property type="entry name" value="HSP70_2"/>
    <property type="match status" value="1"/>
</dbReference>
<evidence type="ECO:0000256" key="4">
    <source>
        <dbReference type="ARBA" id="ARBA00018348"/>
    </source>
</evidence>
<dbReference type="InterPro" id="IPR013126">
    <property type="entry name" value="Hsp_70_fam"/>
</dbReference>
<dbReference type="PRINTS" id="PR00301">
    <property type="entry name" value="HEATSHOCK70"/>
</dbReference>
<keyword evidence="11" id="KW-0346">Stress response</keyword>
<name>A0A8C0VIR3_CYACU</name>
<dbReference type="Gene3D" id="2.60.34.10">
    <property type="entry name" value="Substrate Binding Domain Of DNAk, Chain A, domain 1"/>
    <property type="match status" value="1"/>
</dbReference>
<keyword evidence="10" id="KW-0007">Acetylation</keyword>
<keyword evidence="14" id="KW-1185">Reference proteome</keyword>
<dbReference type="Gene3D" id="1.20.1270.10">
    <property type="match status" value="2"/>
</dbReference>
<evidence type="ECO:0000256" key="6">
    <source>
        <dbReference type="ARBA" id="ARBA00022490"/>
    </source>
</evidence>
<dbReference type="FunFam" id="3.30.420.40:FF:000495">
    <property type="entry name" value="Heat shock protein 4b"/>
    <property type="match status" value="1"/>
</dbReference>
<evidence type="ECO:0000256" key="10">
    <source>
        <dbReference type="ARBA" id="ARBA00022990"/>
    </source>
</evidence>
<dbReference type="FunFam" id="1.20.1270.10:FF:000018">
    <property type="entry name" value="heat shock 70 kDa protein 4 isoform X1"/>
    <property type="match status" value="1"/>
</dbReference>
<dbReference type="Pfam" id="PF00012">
    <property type="entry name" value="HSP70"/>
    <property type="match status" value="1"/>
</dbReference>
<feature type="compositionally biased region" description="Basic and acidic residues" evidence="12">
    <location>
        <begin position="819"/>
        <end position="830"/>
    </location>
</feature>
<evidence type="ECO:0000256" key="7">
    <source>
        <dbReference type="ARBA" id="ARBA00022553"/>
    </source>
</evidence>
<reference evidence="13" key="2">
    <citation type="submission" date="2025-09" db="UniProtKB">
        <authorList>
            <consortium name="Ensembl"/>
        </authorList>
    </citation>
    <scope>IDENTIFICATION</scope>
</reference>
<dbReference type="Gene3D" id="3.30.30.30">
    <property type="match status" value="1"/>
</dbReference>
<proteinExistence type="inferred from homology"/>
<dbReference type="FunFam" id="2.60.34.10:FF:000010">
    <property type="entry name" value="heat shock 70 kDa protein 4 isoform X1"/>
    <property type="match status" value="1"/>
</dbReference>
<evidence type="ECO:0000256" key="5">
    <source>
        <dbReference type="ARBA" id="ARBA00022481"/>
    </source>
</evidence>
<dbReference type="FunFam" id="3.30.420.40:FF:000171">
    <property type="entry name" value="Heat shock 70 kDa protein 4"/>
    <property type="match status" value="1"/>
</dbReference>
<dbReference type="SUPFAM" id="SSF53067">
    <property type="entry name" value="Actin-like ATPase domain"/>
    <property type="match status" value="2"/>
</dbReference>
<dbReference type="GO" id="GO:0005634">
    <property type="term" value="C:nucleus"/>
    <property type="evidence" value="ECO:0007669"/>
    <property type="project" value="TreeGrafter"/>
</dbReference>
<keyword evidence="8" id="KW-0547">Nucleotide-binding</keyword>
<dbReference type="InterPro" id="IPR029048">
    <property type="entry name" value="HSP70_C_sf"/>
</dbReference>
<organism evidence="13 14">
    <name type="scientific">Cyanistes caeruleus</name>
    <name type="common">Eurasian blue tit</name>
    <name type="synonym">Parus caeruleus</name>
    <dbReference type="NCBI Taxonomy" id="156563"/>
    <lineage>
        <taxon>Eukaryota</taxon>
        <taxon>Metazoa</taxon>
        <taxon>Chordata</taxon>
        <taxon>Craniata</taxon>
        <taxon>Vertebrata</taxon>
        <taxon>Euteleostomi</taxon>
        <taxon>Archelosauria</taxon>
        <taxon>Archosauria</taxon>
        <taxon>Dinosauria</taxon>
        <taxon>Saurischia</taxon>
        <taxon>Theropoda</taxon>
        <taxon>Coelurosauria</taxon>
        <taxon>Aves</taxon>
        <taxon>Neognathae</taxon>
        <taxon>Neoaves</taxon>
        <taxon>Telluraves</taxon>
        <taxon>Australaves</taxon>
        <taxon>Passeriformes</taxon>
        <taxon>Paridae</taxon>
        <taxon>Cyanistes</taxon>
    </lineage>
</organism>
<dbReference type="InterPro" id="IPR042052">
    <property type="entry name" value="HSPA4_NBD"/>
</dbReference>
<dbReference type="PROSITE" id="PS01036">
    <property type="entry name" value="HSP70_3"/>
    <property type="match status" value="1"/>
</dbReference>
<comment type="similarity">
    <text evidence="2">Belongs to the heat shock protein 70 family.</text>
</comment>
<protein>
    <recommendedName>
        <fullName evidence="4">Heat shock 70 kDa protein 4</fullName>
    </recommendedName>
</protein>
<dbReference type="Gene3D" id="3.90.640.10">
    <property type="entry name" value="Actin, Chain A, domain 4"/>
    <property type="match status" value="1"/>
</dbReference>
<dbReference type="FunFam" id="3.30.30.30:FF:000002">
    <property type="entry name" value="Heat shock 70 kDa protein 4"/>
    <property type="match status" value="1"/>
</dbReference>
<accession>A0A8C0VIR3</accession>
<evidence type="ECO:0000256" key="12">
    <source>
        <dbReference type="SAM" id="MobiDB-lite"/>
    </source>
</evidence>
<comment type="subunit">
    <text evidence="3">Interacts with TJP1/ZO-1.</text>
</comment>
<sequence>PGARGQQLPQALHNRTEERPEQERTPRDPRTDNRGRHRSAPAVLWAARLRDTAERQEGLGAPGKQLPVPRSPLSVAAMSVVGIDLGFQSCYVAVARAGGIETVANEYSDRTCISFGPKNRSIGAAAKSQVISNAKNTVQSFKRFHGRAFSDPFVQAEKASLAYELVQLPTGSTGIKAMYMEEERNFTIEQVTGMLLTKLKETAENALKKPVVDCVVSVPCFYTDAERRSVMDATQIAGLNCLRLINETTAVALAYGIYKQDLPALEEKPRNVVFVDMGHSAYQVSVCAFNKGKLKVLATAFDTTLGGRKFDEVLVEYFCEEFGKKYKLDIKSKIRALLRLYQECERLKKLMSANASDLPMNIECFMNDIDVSGTMNRGKFLEMCEGLLARVEPPLRSVLEQAKLKKEDIYAVEIVGGTTRIPAVKEKISKFFGKEVSTTLNADEAVARGCALQCAILSPAFKVREFSITDLIPYPISLRWNSPAEEGLSDCEVFPKNHAAPFSKVLTFYRKEPFTLEAYYSSPKELPYPDPAIAHFLVQKVTPQTDGSSSKVKVKVRVNIHGIFSVSSASLVEVHKSDENEEPMETDQHAKEEEVTDSLLPAAQNPHGAQLGRSQACAESEEMEVIGPINLTLYSQGKMIMQDKLEKERNDAKNAVEEYVYEMRDKLCGVYEKFVSEDVSTALEDTEIWLYEDGEDQPKQIYIDKLAELKTLGQPIQARFQESEERPKAFEDLGKQIQQYMKAVHAFKAKDELYEHLDEGDVAKVEKSTNEAMEWMNNNLNLQNKRSLTLDPVIKAKDIQAKAKELASICNPIVNKPKPKVELPKEEQKPTEPNGPLDGQGDAGSGTQPPEQGSAPTATEKKLPEMDID</sequence>
<evidence type="ECO:0000256" key="11">
    <source>
        <dbReference type="ARBA" id="ARBA00023016"/>
    </source>
</evidence>
<dbReference type="GO" id="GO:0005524">
    <property type="term" value="F:ATP binding"/>
    <property type="evidence" value="ECO:0007669"/>
    <property type="project" value="UniProtKB-KW"/>
</dbReference>
<dbReference type="InterPro" id="IPR018181">
    <property type="entry name" value="Heat_shock_70_CS"/>
</dbReference>
<gene>
    <name evidence="13" type="primary">HSPA4</name>
</gene>
<keyword evidence="6" id="KW-0963">Cytoplasm</keyword>
<dbReference type="FunFam" id="3.30.420.40:FF:000767">
    <property type="entry name" value="Heat shock protein 70 (HSP70)-4, putative"/>
    <property type="match status" value="2"/>
</dbReference>
<keyword evidence="7" id="KW-0597">Phosphoprotein</keyword>
<dbReference type="Proteomes" id="UP000694410">
    <property type="component" value="Unplaced"/>
</dbReference>
<dbReference type="FunFam" id="3.90.640.10:FF:000004">
    <property type="entry name" value="Heat shock 70 kDa protein 4"/>
    <property type="match status" value="1"/>
</dbReference>
<evidence type="ECO:0000256" key="2">
    <source>
        <dbReference type="ARBA" id="ARBA00007381"/>
    </source>
</evidence>
<evidence type="ECO:0000256" key="1">
    <source>
        <dbReference type="ARBA" id="ARBA00004496"/>
    </source>
</evidence>
<dbReference type="GO" id="GO:0005829">
    <property type="term" value="C:cytosol"/>
    <property type="evidence" value="ECO:0007669"/>
    <property type="project" value="TreeGrafter"/>
</dbReference>
<dbReference type="GO" id="GO:0140662">
    <property type="term" value="F:ATP-dependent protein folding chaperone"/>
    <property type="evidence" value="ECO:0007669"/>
    <property type="project" value="InterPro"/>
</dbReference>
<reference evidence="13" key="1">
    <citation type="submission" date="2025-08" db="UniProtKB">
        <authorList>
            <consortium name="Ensembl"/>
        </authorList>
    </citation>
    <scope>IDENTIFICATION</scope>
</reference>
<evidence type="ECO:0000256" key="3">
    <source>
        <dbReference type="ARBA" id="ARBA00011800"/>
    </source>
</evidence>
<evidence type="ECO:0000313" key="13">
    <source>
        <dbReference type="Ensembl" id="ENSCCEP00000022716.1"/>
    </source>
</evidence>
<dbReference type="InterPro" id="IPR043129">
    <property type="entry name" value="ATPase_NBD"/>
</dbReference>
<dbReference type="Gene3D" id="3.30.420.40">
    <property type="match status" value="2"/>
</dbReference>
<dbReference type="PANTHER" id="PTHR45639:SF6">
    <property type="entry name" value="HEAT SHOCK 70 KDA PROTEIN 4"/>
    <property type="match status" value="1"/>
</dbReference>
<keyword evidence="5" id="KW-0488">Methylation</keyword>
<feature type="compositionally biased region" description="Polar residues" evidence="12">
    <location>
        <begin position="845"/>
        <end position="857"/>
    </location>
</feature>
<evidence type="ECO:0000313" key="14">
    <source>
        <dbReference type="Proteomes" id="UP000694410"/>
    </source>
</evidence>
<feature type="region of interest" description="Disordered" evidence="12">
    <location>
        <begin position="814"/>
        <end position="869"/>
    </location>
</feature>